<keyword evidence="11" id="KW-1185">Reference proteome</keyword>
<evidence type="ECO:0000313" key="10">
    <source>
        <dbReference type="EMBL" id="QWV94883.1"/>
    </source>
</evidence>
<reference evidence="10 11" key="1">
    <citation type="submission" date="2021-06" db="EMBL/GenBank/DDBJ databases">
        <title>Gemonas diversity in paddy soil.</title>
        <authorList>
            <person name="Liu G."/>
        </authorList>
    </citation>
    <scope>NUCLEOTIDE SEQUENCE [LARGE SCALE GENOMIC DNA]</scope>
    <source>
        <strain evidence="10 11">RG10</strain>
    </source>
</reference>
<feature type="domain" description="Cardiolipin synthase N-terminal" evidence="8">
    <location>
        <begin position="142"/>
        <end position="184"/>
    </location>
</feature>
<comment type="subcellular location">
    <subcellularLocation>
        <location evidence="1">Cell membrane</location>
        <topology evidence="1">Multi-pass membrane protein</topology>
    </subcellularLocation>
</comment>
<evidence type="ECO:0000259" key="9">
    <source>
        <dbReference type="Pfam" id="PF13511"/>
    </source>
</evidence>
<protein>
    <submittedName>
        <fullName evidence="10">PLDc N-terminal domain-containing protein</fullName>
    </submittedName>
</protein>
<sequence length="208" mass="23107">MFILLVLTISVANAEVYKWEDANGVHFTDNPSSVPAKYRKRQPLEPTSESKAMNPQASTGTNQLASPTMTQTYVPPAIQPTTQQSQATIYQANLEKQKRAMEVVRQQQARALAVNTQNAERAANAFVKFMAVWLLIGGAIFVAWISTIVDIVKSDFTVSSNKTVWMLLVIFLPLLGMLLYFIFGTNQKSRASGWGDNRGFKGRGPDIY</sequence>
<name>A0ABX8J8X7_9BACT</name>
<dbReference type="RefSeq" id="WP_216801596.1">
    <property type="nucleotide sequence ID" value="NZ_CP076723.1"/>
</dbReference>
<feature type="transmembrane region" description="Helical" evidence="7">
    <location>
        <begin position="164"/>
        <end position="183"/>
    </location>
</feature>
<dbReference type="InterPro" id="IPR025392">
    <property type="entry name" value="DUF4124"/>
</dbReference>
<accession>A0ABX8J8X7</accession>
<dbReference type="Pfam" id="PF13511">
    <property type="entry name" value="DUF4124"/>
    <property type="match status" value="1"/>
</dbReference>
<keyword evidence="2" id="KW-1003">Cell membrane</keyword>
<feature type="compositionally biased region" description="Polar residues" evidence="6">
    <location>
        <begin position="45"/>
        <end position="66"/>
    </location>
</feature>
<evidence type="ECO:0000256" key="3">
    <source>
        <dbReference type="ARBA" id="ARBA00022692"/>
    </source>
</evidence>
<dbReference type="EMBL" id="CP076723">
    <property type="protein sequence ID" value="QWV94883.1"/>
    <property type="molecule type" value="Genomic_DNA"/>
</dbReference>
<evidence type="ECO:0000256" key="7">
    <source>
        <dbReference type="SAM" id="Phobius"/>
    </source>
</evidence>
<keyword evidence="4 7" id="KW-1133">Transmembrane helix</keyword>
<dbReference type="InterPro" id="IPR027379">
    <property type="entry name" value="CLS_N"/>
</dbReference>
<evidence type="ECO:0000313" key="11">
    <source>
        <dbReference type="Proteomes" id="UP000683557"/>
    </source>
</evidence>
<proteinExistence type="predicted"/>
<evidence type="ECO:0000259" key="8">
    <source>
        <dbReference type="Pfam" id="PF13396"/>
    </source>
</evidence>
<evidence type="ECO:0000256" key="5">
    <source>
        <dbReference type="ARBA" id="ARBA00023136"/>
    </source>
</evidence>
<feature type="transmembrane region" description="Helical" evidence="7">
    <location>
        <begin position="130"/>
        <end position="152"/>
    </location>
</feature>
<dbReference type="Pfam" id="PF13396">
    <property type="entry name" value="PLDc_N"/>
    <property type="match status" value="1"/>
</dbReference>
<feature type="domain" description="DUF4124" evidence="9">
    <location>
        <begin position="4"/>
        <end position="56"/>
    </location>
</feature>
<keyword evidence="3 7" id="KW-0812">Transmembrane</keyword>
<keyword evidence="5 7" id="KW-0472">Membrane</keyword>
<feature type="region of interest" description="Disordered" evidence="6">
    <location>
        <begin position="24"/>
        <end position="66"/>
    </location>
</feature>
<evidence type="ECO:0000256" key="1">
    <source>
        <dbReference type="ARBA" id="ARBA00004651"/>
    </source>
</evidence>
<evidence type="ECO:0000256" key="4">
    <source>
        <dbReference type="ARBA" id="ARBA00022989"/>
    </source>
</evidence>
<evidence type="ECO:0000256" key="2">
    <source>
        <dbReference type="ARBA" id="ARBA00022475"/>
    </source>
</evidence>
<gene>
    <name evidence="10" type="ORF">KP004_06815</name>
</gene>
<dbReference type="Proteomes" id="UP000683557">
    <property type="component" value="Chromosome"/>
</dbReference>
<organism evidence="10 11">
    <name type="scientific">Geomonas oryzisoli</name>
    <dbReference type="NCBI Taxonomy" id="2847992"/>
    <lineage>
        <taxon>Bacteria</taxon>
        <taxon>Pseudomonadati</taxon>
        <taxon>Thermodesulfobacteriota</taxon>
        <taxon>Desulfuromonadia</taxon>
        <taxon>Geobacterales</taxon>
        <taxon>Geobacteraceae</taxon>
        <taxon>Geomonas</taxon>
    </lineage>
</organism>
<evidence type="ECO:0000256" key="6">
    <source>
        <dbReference type="SAM" id="MobiDB-lite"/>
    </source>
</evidence>